<keyword evidence="6 10" id="KW-0472">Membrane</keyword>
<evidence type="ECO:0000256" key="2">
    <source>
        <dbReference type="ARBA" id="ARBA00008077"/>
    </source>
</evidence>
<keyword evidence="5 10" id="KW-1133">Transmembrane helix</keyword>
<evidence type="ECO:0000256" key="5">
    <source>
        <dbReference type="ARBA" id="ARBA00022989"/>
    </source>
</evidence>
<dbReference type="AlphaFoldDB" id="A0A8J4V0A3"/>
<keyword evidence="14" id="KW-1185">Reference proteome</keyword>
<dbReference type="GO" id="GO:0007166">
    <property type="term" value="P:cell surface receptor signaling pathway"/>
    <property type="evidence" value="ECO:0007669"/>
    <property type="project" value="InterPro"/>
</dbReference>
<evidence type="ECO:0000256" key="4">
    <source>
        <dbReference type="ARBA" id="ARBA00022729"/>
    </source>
</evidence>
<dbReference type="PROSITE" id="PS50261">
    <property type="entry name" value="G_PROTEIN_RECEP_F2_4"/>
    <property type="match status" value="1"/>
</dbReference>
<evidence type="ECO:0000313" key="13">
    <source>
        <dbReference type="EMBL" id="KAF2075390.1"/>
    </source>
</evidence>
<dbReference type="GO" id="GO:0004888">
    <property type="term" value="F:transmembrane signaling receptor activity"/>
    <property type="evidence" value="ECO:0007669"/>
    <property type="project" value="InterPro"/>
</dbReference>
<reference evidence="13" key="1">
    <citation type="submission" date="2020-01" db="EMBL/GenBank/DDBJ databases">
        <title>Development of genomics and gene disruption for Polysphondylium violaceum indicates a role for the polyketide synthase stlB in stalk morphogenesis.</title>
        <authorList>
            <person name="Narita B."/>
            <person name="Kawabe Y."/>
            <person name="Kin K."/>
            <person name="Saito T."/>
            <person name="Gibbs R."/>
            <person name="Kuspa A."/>
            <person name="Muzny D."/>
            <person name="Queller D."/>
            <person name="Richards S."/>
            <person name="Strassman J."/>
            <person name="Sucgang R."/>
            <person name="Worley K."/>
            <person name="Schaap P."/>
        </authorList>
    </citation>
    <scope>NUCLEOTIDE SEQUENCE</scope>
    <source>
        <strain evidence="13">QSvi11</strain>
    </source>
</reference>
<sequence length="596" mass="65961">MIVKFSIILILFYLSFIYCQIILPVNPNGVCSPYIGDVAGQPLCESKLVDPGSIYSNPNDTQQVSRATIQSILTQLGTVQACAPVLGNAIKAVCERFLGRCVMTPSNITVTPIALESKLCRSVCVNITTTCGIVNNPIFNCSDERVYPSVATYYDLRPFGGPASYEVACTDPTASTSSSEENTPAPIFCPYPLIAKNQSDPQYAPSKGYTYLGALNCVLPCPAPFYDDKQWSRFYTMSKIVSTISFCCCIYNVITFGFLNRRPNKYTYCIVAFCTSVFLMNLMDIVTYSIGYKKVLCPEEGRFAVQSDASCSVTGSLFHLAVCNGVLWWTTMAICLLSVIKRIKIIKFRYFVIFNTSFSLLLLIIPLGMHRVESGLGTIGCWVRGTVINYVFWLPLGIALLIGAGCIVVVIIEIYRISKNVSTDRSFITLQIKPFLCVFLIGGSFLYLIAFNYYHETHKYIIEDSMKDYVMCLLQPGNDRNSFGCKPKGPPYAAYFTFYFFTRLFGVLFFLIYGASSNSKEIWLRSILVNNGYIRPLLVRLGVTDFHSTTGTNLNSLNGSKKGTVTRGGEKTSGKMTFDSQRSGESGVEDGGSSSC</sequence>
<evidence type="ECO:0000259" key="12">
    <source>
        <dbReference type="PROSITE" id="PS50261"/>
    </source>
</evidence>
<keyword evidence="8" id="KW-0325">Glycoprotein</keyword>
<feature type="transmembrane region" description="Helical" evidence="10">
    <location>
        <begin position="492"/>
        <end position="515"/>
    </location>
</feature>
<feature type="transmembrane region" description="Helical" evidence="10">
    <location>
        <begin position="317"/>
        <end position="339"/>
    </location>
</feature>
<accession>A0A8J4V0A3</accession>
<feature type="region of interest" description="Disordered" evidence="9">
    <location>
        <begin position="557"/>
        <end position="596"/>
    </location>
</feature>
<organism evidence="13 14">
    <name type="scientific">Polysphondylium violaceum</name>
    <dbReference type="NCBI Taxonomy" id="133409"/>
    <lineage>
        <taxon>Eukaryota</taxon>
        <taxon>Amoebozoa</taxon>
        <taxon>Evosea</taxon>
        <taxon>Eumycetozoa</taxon>
        <taxon>Dictyostelia</taxon>
        <taxon>Dictyosteliales</taxon>
        <taxon>Dictyosteliaceae</taxon>
        <taxon>Polysphondylium</taxon>
    </lineage>
</organism>
<feature type="domain" description="G-protein coupled receptors family 2 profile 2" evidence="12">
    <location>
        <begin position="234"/>
        <end position="517"/>
    </location>
</feature>
<dbReference type="InterPro" id="IPR050949">
    <property type="entry name" value="GPCR_Fz/Smo-like"/>
</dbReference>
<evidence type="ECO:0000256" key="7">
    <source>
        <dbReference type="ARBA" id="ARBA00023170"/>
    </source>
</evidence>
<evidence type="ECO:0000256" key="8">
    <source>
        <dbReference type="ARBA" id="ARBA00023180"/>
    </source>
</evidence>
<evidence type="ECO:0000313" key="14">
    <source>
        <dbReference type="Proteomes" id="UP000695562"/>
    </source>
</evidence>
<feature type="transmembrane region" description="Helical" evidence="10">
    <location>
        <begin position="266"/>
        <end position="290"/>
    </location>
</feature>
<keyword evidence="7" id="KW-0675">Receptor</keyword>
<dbReference type="Proteomes" id="UP000695562">
    <property type="component" value="Unassembled WGS sequence"/>
</dbReference>
<proteinExistence type="inferred from homology"/>
<comment type="similarity">
    <text evidence="2">Belongs to the G-protein coupled receptor Fz/Smo family.</text>
</comment>
<evidence type="ECO:0000256" key="10">
    <source>
        <dbReference type="SAM" id="Phobius"/>
    </source>
</evidence>
<dbReference type="EMBL" id="AJWJ01000102">
    <property type="protein sequence ID" value="KAF2075390.1"/>
    <property type="molecule type" value="Genomic_DNA"/>
</dbReference>
<comment type="subcellular location">
    <subcellularLocation>
        <location evidence="1">Membrane</location>
        <topology evidence="1">Multi-pass membrane protein</topology>
    </subcellularLocation>
</comment>
<feature type="transmembrane region" description="Helical" evidence="10">
    <location>
        <begin position="390"/>
        <end position="415"/>
    </location>
</feature>
<keyword evidence="4 11" id="KW-0732">Signal</keyword>
<dbReference type="GO" id="GO:0016020">
    <property type="term" value="C:membrane"/>
    <property type="evidence" value="ECO:0007669"/>
    <property type="project" value="UniProtKB-SubCell"/>
</dbReference>
<protein>
    <recommendedName>
        <fullName evidence="12">G-protein coupled receptors family 2 profile 2 domain-containing protein</fullName>
    </recommendedName>
</protein>
<dbReference type="PANTHER" id="PTHR31787:SF1">
    <property type="entry name" value="FRIZZLED AND SMOOTHENED-LIKE PROTEIN B-RELATED"/>
    <property type="match status" value="1"/>
</dbReference>
<feature type="transmembrane region" description="Helical" evidence="10">
    <location>
        <begin position="240"/>
        <end position="259"/>
    </location>
</feature>
<evidence type="ECO:0000256" key="6">
    <source>
        <dbReference type="ARBA" id="ARBA00023136"/>
    </source>
</evidence>
<dbReference type="Gene3D" id="1.20.1070.10">
    <property type="entry name" value="Rhodopsin 7-helix transmembrane proteins"/>
    <property type="match status" value="1"/>
</dbReference>
<feature type="chain" id="PRO_5035178644" description="G-protein coupled receptors family 2 profile 2 domain-containing protein" evidence="11">
    <location>
        <begin position="20"/>
        <end position="596"/>
    </location>
</feature>
<feature type="compositionally biased region" description="Low complexity" evidence="9">
    <location>
        <begin position="583"/>
        <end position="596"/>
    </location>
</feature>
<gene>
    <name evidence="13" type="ORF">CYY_003314</name>
</gene>
<evidence type="ECO:0000256" key="3">
    <source>
        <dbReference type="ARBA" id="ARBA00022692"/>
    </source>
</evidence>
<feature type="signal peptide" evidence="11">
    <location>
        <begin position="1"/>
        <end position="19"/>
    </location>
</feature>
<feature type="transmembrane region" description="Helical" evidence="10">
    <location>
        <begin position="435"/>
        <end position="454"/>
    </location>
</feature>
<feature type="transmembrane region" description="Helical" evidence="10">
    <location>
        <begin position="351"/>
        <end position="370"/>
    </location>
</feature>
<comment type="caution">
    <text evidence="13">The sequence shown here is derived from an EMBL/GenBank/DDBJ whole genome shotgun (WGS) entry which is preliminary data.</text>
</comment>
<evidence type="ECO:0000256" key="11">
    <source>
        <dbReference type="SAM" id="SignalP"/>
    </source>
</evidence>
<dbReference type="OrthoDB" id="17026at2759"/>
<evidence type="ECO:0000256" key="1">
    <source>
        <dbReference type="ARBA" id="ARBA00004141"/>
    </source>
</evidence>
<dbReference type="InterPro" id="IPR017981">
    <property type="entry name" value="GPCR_2-like_7TM"/>
</dbReference>
<name>A0A8J4V0A3_9MYCE</name>
<keyword evidence="3 10" id="KW-0812">Transmembrane</keyword>
<dbReference type="PANTHER" id="PTHR31787">
    <property type="entry name" value="G-PROTEIN-COUPLED RECEPTOR GPCR FAMILY PROTEIN"/>
    <property type="match status" value="1"/>
</dbReference>
<evidence type="ECO:0000256" key="9">
    <source>
        <dbReference type="SAM" id="MobiDB-lite"/>
    </source>
</evidence>